<evidence type="ECO:0000313" key="12">
    <source>
        <dbReference type="Proteomes" id="UP000770717"/>
    </source>
</evidence>
<accession>A0A8J6F960</accession>
<dbReference type="AlphaFoldDB" id="A0A8J6F960"/>
<keyword evidence="7" id="KW-0325">Glycoprotein</keyword>
<evidence type="ECO:0000256" key="9">
    <source>
        <dbReference type="ARBA" id="ARBA00037847"/>
    </source>
</evidence>
<comment type="subcellular location">
    <subcellularLocation>
        <location evidence="9">Endomembrane system</location>
        <topology evidence="9">Single-pass membrane protein</topology>
    </subcellularLocation>
    <subcellularLocation>
        <location evidence="1">Nucleus envelope</location>
    </subcellularLocation>
</comment>
<keyword evidence="5" id="KW-1133">Transmembrane helix</keyword>
<protein>
    <recommendedName>
        <fullName evidence="10">Torsin-1A-interacting protein 1/2 AAA+ activator domain-containing protein</fullName>
    </recommendedName>
</protein>
<dbReference type="Gene3D" id="3.40.50.12190">
    <property type="match status" value="1"/>
</dbReference>
<evidence type="ECO:0000256" key="7">
    <source>
        <dbReference type="ARBA" id="ARBA00023180"/>
    </source>
</evidence>
<dbReference type="EMBL" id="WNTK01000005">
    <property type="protein sequence ID" value="KAG9483103.1"/>
    <property type="molecule type" value="Genomic_DNA"/>
</dbReference>
<name>A0A8J6F960_ELECQ</name>
<gene>
    <name evidence="11" type="ORF">GDO78_009183</name>
</gene>
<dbReference type="Pfam" id="PF05609">
    <property type="entry name" value="LAP1_C"/>
    <property type="match status" value="1"/>
</dbReference>
<evidence type="ECO:0000313" key="11">
    <source>
        <dbReference type="EMBL" id="KAG9483103.1"/>
    </source>
</evidence>
<evidence type="ECO:0000256" key="5">
    <source>
        <dbReference type="ARBA" id="ARBA00022989"/>
    </source>
</evidence>
<sequence>MTSAVFPSSLAEGDRIINHYPEKKLEQKVNIRKPPTRSFLHGAGTCIKYLILVLVPLIVASGAVLYLSPESVHNLVGQITFADKPQVKKDLKDDFEKLSSVFTDQSPLMWNRSRRILERHLENWKANTEPAIILLAGAQDAEQTLLCLGTQLADIYSSSLSGNYTVISGSDWVSGSNEQVKEYIDHRLSEGFQATTQAAVLHRLEQLPAGSLLILYKYCDHESAVFKDVMLLLTVLLDDPTLPKDIPPLDLEEKVRAFLIQKLIETNAKASHDGMDRDKFSGVWSRISHIVLPVYPEKESLEQCKNQMKA</sequence>
<dbReference type="GO" id="GO:0016020">
    <property type="term" value="C:membrane"/>
    <property type="evidence" value="ECO:0007669"/>
    <property type="project" value="TreeGrafter"/>
</dbReference>
<evidence type="ECO:0000259" key="10">
    <source>
        <dbReference type="Pfam" id="PF05609"/>
    </source>
</evidence>
<proteinExistence type="inferred from homology"/>
<dbReference type="OrthoDB" id="6258998at2759"/>
<dbReference type="GO" id="GO:0061024">
    <property type="term" value="P:membrane organization"/>
    <property type="evidence" value="ECO:0007669"/>
    <property type="project" value="TreeGrafter"/>
</dbReference>
<keyword evidence="6" id="KW-0472">Membrane</keyword>
<evidence type="ECO:0000256" key="4">
    <source>
        <dbReference type="ARBA" id="ARBA00022692"/>
    </source>
</evidence>
<keyword evidence="3" id="KW-0597">Phosphoprotein</keyword>
<keyword evidence="4" id="KW-0812">Transmembrane</keyword>
<evidence type="ECO:0000256" key="8">
    <source>
        <dbReference type="ARBA" id="ARBA00023242"/>
    </source>
</evidence>
<evidence type="ECO:0000256" key="6">
    <source>
        <dbReference type="ARBA" id="ARBA00023136"/>
    </source>
</evidence>
<dbReference type="GO" id="GO:0001671">
    <property type="term" value="F:ATPase activator activity"/>
    <property type="evidence" value="ECO:0007669"/>
    <property type="project" value="InterPro"/>
</dbReference>
<keyword evidence="12" id="KW-1185">Reference proteome</keyword>
<dbReference type="PANTHER" id="PTHR18843">
    <property type="entry name" value="TORSIN-1A-INTERACTING PROTEIN"/>
    <property type="match status" value="1"/>
</dbReference>
<comment type="similarity">
    <text evidence="2">Belongs to the TOR1AIP family.</text>
</comment>
<feature type="domain" description="Torsin-1A-interacting protein 1/2 AAA+ activator" evidence="10">
    <location>
        <begin position="89"/>
        <end position="302"/>
    </location>
</feature>
<reference evidence="11" key="1">
    <citation type="thesis" date="2020" institute="ProQuest LLC" country="789 East Eisenhower Parkway, Ann Arbor, MI, USA">
        <title>Comparative Genomics and Chromosome Evolution.</title>
        <authorList>
            <person name="Mudd A.B."/>
        </authorList>
    </citation>
    <scope>NUCLEOTIDE SEQUENCE</scope>
    <source>
        <strain evidence="11">HN-11 Male</strain>
        <tissue evidence="11">Kidney and liver</tissue>
    </source>
</reference>
<keyword evidence="8" id="KW-0539">Nucleus</keyword>
<dbReference type="InterPro" id="IPR038599">
    <property type="entry name" value="LAP1C-like_C_sf"/>
</dbReference>
<dbReference type="GO" id="GO:0005635">
    <property type="term" value="C:nuclear envelope"/>
    <property type="evidence" value="ECO:0007669"/>
    <property type="project" value="UniProtKB-SubCell"/>
</dbReference>
<dbReference type="Proteomes" id="UP000770717">
    <property type="component" value="Unassembled WGS sequence"/>
</dbReference>
<comment type="caution">
    <text evidence="11">The sequence shown here is derived from an EMBL/GenBank/DDBJ whole genome shotgun (WGS) entry which is preliminary data.</text>
</comment>
<organism evidence="11 12">
    <name type="scientific">Eleutherodactylus coqui</name>
    <name type="common">Puerto Rican coqui</name>
    <dbReference type="NCBI Taxonomy" id="57060"/>
    <lineage>
        <taxon>Eukaryota</taxon>
        <taxon>Metazoa</taxon>
        <taxon>Chordata</taxon>
        <taxon>Craniata</taxon>
        <taxon>Vertebrata</taxon>
        <taxon>Euteleostomi</taxon>
        <taxon>Amphibia</taxon>
        <taxon>Batrachia</taxon>
        <taxon>Anura</taxon>
        <taxon>Neobatrachia</taxon>
        <taxon>Hyloidea</taxon>
        <taxon>Eleutherodactylidae</taxon>
        <taxon>Eleutherodactylinae</taxon>
        <taxon>Eleutherodactylus</taxon>
        <taxon>Eleutherodactylus</taxon>
    </lineage>
</organism>
<dbReference type="PANTHER" id="PTHR18843:SF7">
    <property type="entry name" value="LAMINA-ASSOCIATED POLYPEPTIDE 1B ISOFORM 1-RELATED"/>
    <property type="match status" value="1"/>
</dbReference>
<evidence type="ECO:0000256" key="1">
    <source>
        <dbReference type="ARBA" id="ARBA00004259"/>
    </source>
</evidence>
<evidence type="ECO:0000256" key="3">
    <source>
        <dbReference type="ARBA" id="ARBA00022553"/>
    </source>
</evidence>
<dbReference type="InterPro" id="IPR046753">
    <property type="entry name" value="TOIP1/2_C"/>
</dbReference>
<evidence type="ECO:0000256" key="2">
    <source>
        <dbReference type="ARBA" id="ARBA00007860"/>
    </source>
</evidence>
<dbReference type="InterPro" id="IPR008662">
    <property type="entry name" value="TOIP1/2"/>
</dbReference>